<keyword evidence="4" id="KW-1003">Cell membrane</keyword>
<feature type="domain" description="Major facilitator superfamily (MFS) profile" evidence="9">
    <location>
        <begin position="18"/>
        <end position="483"/>
    </location>
</feature>
<keyword evidence="5 8" id="KW-0812">Transmembrane</keyword>
<keyword evidence="11" id="KW-1185">Reference proteome</keyword>
<dbReference type="PRINTS" id="PR01036">
    <property type="entry name" value="TCRTETB"/>
</dbReference>
<organism evidence="10 11">
    <name type="scientific">Nonomuraea maritima</name>
    <dbReference type="NCBI Taxonomy" id="683260"/>
    <lineage>
        <taxon>Bacteria</taxon>
        <taxon>Bacillati</taxon>
        <taxon>Actinomycetota</taxon>
        <taxon>Actinomycetes</taxon>
        <taxon>Streptosporangiales</taxon>
        <taxon>Streptosporangiaceae</taxon>
        <taxon>Nonomuraea</taxon>
    </lineage>
</organism>
<dbReference type="OrthoDB" id="9807274at2"/>
<evidence type="ECO:0000256" key="6">
    <source>
        <dbReference type="ARBA" id="ARBA00022989"/>
    </source>
</evidence>
<gene>
    <name evidence="10" type="ORF">SAMN05421874_11622</name>
</gene>
<feature type="transmembrane region" description="Helical" evidence="8">
    <location>
        <begin position="368"/>
        <end position="387"/>
    </location>
</feature>
<reference evidence="10 11" key="1">
    <citation type="submission" date="2016-10" db="EMBL/GenBank/DDBJ databases">
        <authorList>
            <person name="de Groot N.N."/>
        </authorList>
    </citation>
    <scope>NUCLEOTIDE SEQUENCE [LARGE SCALE GENOMIC DNA]</scope>
    <source>
        <strain evidence="10 11">CGMCC 4.5681</strain>
    </source>
</reference>
<dbReference type="PROSITE" id="PS50850">
    <property type="entry name" value="MFS"/>
    <property type="match status" value="1"/>
</dbReference>
<feature type="transmembrane region" description="Helical" evidence="8">
    <location>
        <begin position="203"/>
        <end position="224"/>
    </location>
</feature>
<feature type="transmembrane region" description="Helical" evidence="8">
    <location>
        <begin position="408"/>
        <end position="427"/>
    </location>
</feature>
<evidence type="ECO:0000313" key="11">
    <source>
        <dbReference type="Proteomes" id="UP000198683"/>
    </source>
</evidence>
<feature type="transmembrane region" description="Helical" evidence="8">
    <location>
        <begin position="83"/>
        <end position="102"/>
    </location>
</feature>
<evidence type="ECO:0000256" key="7">
    <source>
        <dbReference type="ARBA" id="ARBA00023136"/>
    </source>
</evidence>
<name>A0A1G9HG15_9ACTN</name>
<comment type="subcellular location">
    <subcellularLocation>
        <location evidence="1">Cell membrane</location>
        <topology evidence="1">Multi-pass membrane protein</topology>
    </subcellularLocation>
</comment>
<dbReference type="SUPFAM" id="SSF103473">
    <property type="entry name" value="MFS general substrate transporter"/>
    <property type="match status" value="1"/>
</dbReference>
<dbReference type="InterPro" id="IPR036259">
    <property type="entry name" value="MFS_trans_sf"/>
</dbReference>
<evidence type="ECO:0000256" key="3">
    <source>
        <dbReference type="ARBA" id="ARBA00022448"/>
    </source>
</evidence>
<evidence type="ECO:0000256" key="8">
    <source>
        <dbReference type="SAM" id="Phobius"/>
    </source>
</evidence>
<protein>
    <submittedName>
        <fullName evidence="10">Drug resistance transporter, EmrB/QacA subfamily</fullName>
    </submittedName>
</protein>
<feature type="transmembrane region" description="Helical" evidence="8">
    <location>
        <begin position="108"/>
        <end position="132"/>
    </location>
</feature>
<dbReference type="NCBIfam" id="TIGR00711">
    <property type="entry name" value="efflux_EmrB"/>
    <property type="match status" value="1"/>
</dbReference>
<proteinExistence type="inferred from homology"/>
<evidence type="ECO:0000256" key="5">
    <source>
        <dbReference type="ARBA" id="ARBA00022692"/>
    </source>
</evidence>
<comment type="similarity">
    <text evidence="2">Belongs to the major facilitator superfamily. TCR/Tet family.</text>
</comment>
<dbReference type="GO" id="GO:0005886">
    <property type="term" value="C:plasma membrane"/>
    <property type="evidence" value="ECO:0007669"/>
    <property type="project" value="UniProtKB-SubCell"/>
</dbReference>
<feature type="transmembrane region" description="Helical" evidence="8">
    <location>
        <begin position="53"/>
        <end position="71"/>
    </location>
</feature>
<feature type="transmembrane region" description="Helical" evidence="8">
    <location>
        <begin position="144"/>
        <end position="163"/>
    </location>
</feature>
<dbReference type="EMBL" id="FNFB01000016">
    <property type="protein sequence ID" value="SDL11852.1"/>
    <property type="molecule type" value="Genomic_DNA"/>
</dbReference>
<evidence type="ECO:0000256" key="2">
    <source>
        <dbReference type="ARBA" id="ARBA00007520"/>
    </source>
</evidence>
<dbReference type="InterPro" id="IPR004638">
    <property type="entry name" value="EmrB-like"/>
</dbReference>
<dbReference type="Proteomes" id="UP000198683">
    <property type="component" value="Unassembled WGS sequence"/>
</dbReference>
<dbReference type="AlphaFoldDB" id="A0A1G9HG15"/>
<keyword evidence="7 8" id="KW-0472">Membrane</keyword>
<dbReference type="Gene3D" id="1.20.1720.10">
    <property type="entry name" value="Multidrug resistance protein D"/>
    <property type="match status" value="1"/>
</dbReference>
<dbReference type="InterPro" id="IPR020846">
    <property type="entry name" value="MFS_dom"/>
</dbReference>
<feature type="transmembrane region" description="Helical" evidence="8">
    <location>
        <begin position="230"/>
        <end position="252"/>
    </location>
</feature>
<keyword evidence="3" id="KW-0813">Transport</keyword>
<feature type="transmembrane region" description="Helical" evidence="8">
    <location>
        <begin position="308"/>
        <end position="330"/>
    </location>
</feature>
<dbReference type="GO" id="GO:0022857">
    <property type="term" value="F:transmembrane transporter activity"/>
    <property type="evidence" value="ECO:0007669"/>
    <property type="project" value="InterPro"/>
</dbReference>
<evidence type="ECO:0000256" key="4">
    <source>
        <dbReference type="ARBA" id="ARBA00022475"/>
    </source>
</evidence>
<keyword evidence="6 8" id="KW-1133">Transmembrane helix</keyword>
<feature type="transmembrane region" description="Helical" evidence="8">
    <location>
        <begin position="337"/>
        <end position="356"/>
    </location>
</feature>
<evidence type="ECO:0000313" key="10">
    <source>
        <dbReference type="EMBL" id="SDL11852.1"/>
    </source>
</evidence>
<dbReference type="PANTHER" id="PTHR23501">
    <property type="entry name" value="MAJOR FACILITATOR SUPERFAMILY"/>
    <property type="match status" value="1"/>
</dbReference>
<evidence type="ECO:0000259" key="9">
    <source>
        <dbReference type="PROSITE" id="PS50850"/>
    </source>
</evidence>
<sequence length="486" mass="49977">MVATQAQPSAPGRSLWVSMGSLLLAMFLAALDQTVVSTAMPTIVGELHGLESMSWLVTAFALASGIATPLFGKLSDMYGRRTLYLAAIVLFVAGSALCAVAQSMGQLIAFRAFQGVGAGGLMVLTMTIAADLATPRERARFQGLFGGVFGLASIAGPLVGGYLTEHISWRWIFFVNLPLGAVALAVAFTVLKLPRRTSPHRIDWLGAALLAGLLTCLTLFASWGGSVHPWSSPVVVGLGVGAVLLGVLFVLVERTAAEPILPLRLFRSASFTIPVVTVVLMATAMLGLATFLPMFLQLARGVGASESGLLLLPLVGGMIVASTLGGQIVTKLGRYKWLIVGGAVSAGVAGVLFATMGLHTSAFVSGTYMVLCGLGLGVMGQNLLLAVQTTTPETDRGTATSVVTFARGVGGAVGVAVLGGVFAGGLAPGQAALTPAAVQALPEAARQATQLAFADAITGVFAWTGPIMLVAAVLLAWLPDVRLRHD</sequence>
<dbReference type="STRING" id="683260.SAMN05421874_11622"/>
<dbReference type="Gene3D" id="1.20.1250.20">
    <property type="entry name" value="MFS general substrate transporter like domains"/>
    <property type="match status" value="1"/>
</dbReference>
<evidence type="ECO:0000256" key="1">
    <source>
        <dbReference type="ARBA" id="ARBA00004651"/>
    </source>
</evidence>
<dbReference type="Pfam" id="PF07690">
    <property type="entry name" value="MFS_1"/>
    <property type="match status" value="1"/>
</dbReference>
<dbReference type="FunFam" id="1.20.1720.10:FF:000004">
    <property type="entry name" value="EmrB/QacA family drug resistance transporter"/>
    <property type="match status" value="1"/>
</dbReference>
<dbReference type="CDD" id="cd17502">
    <property type="entry name" value="MFS_Azr1_MDR_like"/>
    <property type="match status" value="1"/>
</dbReference>
<feature type="transmembrane region" description="Helical" evidence="8">
    <location>
        <begin position="460"/>
        <end position="478"/>
    </location>
</feature>
<accession>A0A1G9HG15</accession>
<dbReference type="PANTHER" id="PTHR23501:SF197">
    <property type="entry name" value="COMD"/>
    <property type="match status" value="1"/>
</dbReference>
<dbReference type="InterPro" id="IPR011701">
    <property type="entry name" value="MFS"/>
</dbReference>
<feature type="transmembrane region" description="Helical" evidence="8">
    <location>
        <begin position="169"/>
        <end position="191"/>
    </location>
</feature>
<feature type="transmembrane region" description="Helical" evidence="8">
    <location>
        <begin position="273"/>
        <end position="296"/>
    </location>
</feature>